<dbReference type="Proteomes" id="UP000694421">
    <property type="component" value="Unplaced"/>
</dbReference>
<accession>A0A8D0B030</accession>
<name>A0A8D0B030_SALMN</name>
<dbReference type="Ensembl" id="ENSSMRT00000000630.1">
    <property type="protein sequence ID" value="ENSSMRP00000000514.1"/>
    <property type="gene ID" value="ENSSMRG00000000482.1"/>
</dbReference>
<evidence type="ECO:0000313" key="3">
    <source>
        <dbReference type="Proteomes" id="UP000694421"/>
    </source>
</evidence>
<proteinExistence type="predicted"/>
<evidence type="ECO:0000313" key="2">
    <source>
        <dbReference type="Ensembl" id="ENSSMRP00000000514.1"/>
    </source>
</evidence>
<sequence length="274" mass="28411">STLIKLSGGGGRRWSLTNEARCLQRPAGSFPLRRLAEISSRADRKASRAQILTRRMWGTKMAARCPENIVTAPLDWSHGPPSPAVGSPSTLTSWSEPLTALTSNSEPLTALTSGSKPLTALTSVSKPLTALTSGSKPLTALTSGSEPLTALTSESELLTALTSGSQPLTALTSGSQPLTALTSESEPLTALTSGSKPLTTLTSGSEPTALTSGSEPTALTSGSEPLTEESQGREVPFGSCVVNRESTRVGRCQWVTAPKTQEPVDHFVVAKAGS</sequence>
<keyword evidence="3" id="KW-1185">Reference proteome</keyword>
<protein>
    <submittedName>
        <fullName evidence="2">Uncharacterized protein</fullName>
    </submittedName>
</protein>
<organism evidence="2 3">
    <name type="scientific">Salvator merianae</name>
    <name type="common">Argentine black and white tegu</name>
    <name type="synonym">Tupinambis merianae</name>
    <dbReference type="NCBI Taxonomy" id="96440"/>
    <lineage>
        <taxon>Eukaryota</taxon>
        <taxon>Metazoa</taxon>
        <taxon>Chordata</taxon>
        <taxon>Craniata</taxon>
        <taxon>Vertebrata</taxon>
        <taxon>Euteleostomi</taxon>
        <taxon>Lepidosauria</taxon>
        <taxon>Squamata</taxon>
        <taxon>Bifurcata</taxon>
        <taxon>Unidentata</taxon>
        <taxon>Episquamata</taxon>
        <taxon>Laterata</taxon>
        <taxon>Teiioidea</taxon>
        <taxon>Teiidae</taxon>
        <taxon>Salvator</taxon>
    </lineage>
</organism>
<reference evidence="2" key="1">
    <citation type="submission" date="2025-08" db="UniProtKB">
        <authorList>
            <consortium name="Ensembl"/>
        </authorList>
    </citation>
    <scope>IDENTIFICATION</scope>
</reference>
<feature type="compositionally biased region" description="Polar residues" evidence="1">
    <location>
        <begin position="183"/>
        <end position="224"/>
    </location>
</feature>
<dbReference type="GeneTree" id="ENSGT01140000284782"/>
<feature type="region of interest" description="Disordered" evidence="1">
    <location>
        <begin position="183"/>
        <end position="235"/>
    </location>
</feature>
<reference evidence="2" key="2">
    <citation type="submission" date="2025-09" db="UniProtKB">
        <authorList>
            <consortium name="Ensembl"/>
        </authorList>
    </citation>
    <scope>IDENTIFICATION</scope>
</reference>
<dbReference type="AlphaFoldDB" id="A0A8D0B030"/>
<evidence type="ECO:0000256" key="1">
    <source>
        <dbReference type="SAM" id="MobiDB-lite"/>
    </source>
</evidence>